<dbReference type="OrthoDB" id="9766267at2"/>
<dbReference type="GO" id="GO:0008514">
    <property type="term" value="F:organic anion transmembrane transporter activity"/>
    <property type="evidence" value="ECO:0007669"/>
    <property type="project" value="UniProtKB-ARBA"/>
</dbReference>
<evidence type="ECO:0000256" key="6">
    <source>
        <dbReference type="SAM" id="Phobius"/>
    </source>
</evidence>
<proteinExistence type="predicted"/>
<feature type="transmembrane region" description="Helical" evidence="6">
    <location>
        <begin position="486"/>
        <end position="504"/>
    </location>
</feature>
<dbReference type="GO" id="GO:1905039">
    <property type="term" value="P:carboxylic acid transmembrane transport"/>
    <property type="evidence" value="ECO:0007669"/>
    <property type="project" value="UniProtKB-ARBA"/>
</dbReference>
<evidence type="ECO:0000256" key="3">
    <source>
        <dbReference type="ARBA" id="ARBA00022989"/>
    </source>
</evidence>
<evidence type="ECO:0000256" key="4">
    <source>
        <dbReference type="ARBA" id="ARBA00023136"/>
    </source>
</evidence>
<dbReference type="PANTHER" id="PTHR10283">
    <property type="entry name" value="SOLUTE CARRIER FAMILY 13 MEMBER"/>
    <property type="match status" value="1"/>
</dbReference>
<organism evidence="7 8">
    <name type="scientific">Nibricoccus aquaticus</name>
    <dbReference type="NCBI Taxonomy" id="2576891"/>
    <lineage>
        <taxon>Bacteria</taxon>
        <taxon>Pseudomonadati</taxon>
        <taxon>Verrucomicrobiota</taxon>
        <taxon>Opitutia</taxon>
        <taxon>Opitutales</taxon>
        <taxon>Opitutaceae</taxon>
        <taxon>Nibricoccus</taxon>
    </lineage>
</organism>
<feature type="transmembrane region" description="Helical" evidence="6">
    <location>
        <begin position="362"/>
        <end position="389"/>
    </location>
</feature>
<gene>
    <name evidence="7" type="ORF">CMV30_16520</name>
</gene>
<feature type="transmembrane region" description="Helical" evidence="6">
    <location>
        <begin position="140"/>
        <end position="156"/>
    </location>
</feature>
<name>A0A290QJA9_9BACT</name>
<feature type="transmembrane region" description="Helical" evidence="6">
    <location>
        <begin position="190"/>
        <end position="210"/>
    </location>
</feature>
<feature type="transmembrane region" description="Helical" evidence="6">
    <location>
        <begin position="321"/>
        <end position="341"/>
    </location>
</feature>
<feature type="transmembrane region" description="Helical" evidence="6">
    <location>
        <begin position="395"/>
        <end position="416"/>
    </location>
</feature>
<dbReference type="Proteomes" id="UP000217265">
    <property type="component" value="Chromosome"/>
</dbReference>
<keyword evidence="3 6" id="KW-1133">Transmembrane helix</keyword>
<dbReference type="KEGG" id="vbh:CMV30_16520"/>
<dbReference type="PANTHER" id="PTHR10283:SF82">
    <property type="entry name" value="SOLUTE CARRIER FAMILY 13 MEMBER 2"/>
    <property type="match status" value="1"/>
</dbReference>
<keyword evidence="2 6" id="KW-0812">Transmembrane</keyword>
<evidence type="ECO:0000256" key="2">
    <source>
        <dbReference type="ARBA" id="ARBA00022692"/>
    </source>
</evidence>
<dbReference type="EMBL" id="CP023344">
    <property type="protein sequence ID" value="ATC65418.1"/>
    <property type="molecule type" value="Genomic_DNA"/>
</dbReference>
<evidence type="ECO:0000256" key="5">
    <source>
        <dbReference type="SAM" id="MobiDB-lite"/>
    </source>
</evidence>
<feature type="region of interest" description="Disordered" evidence="5">
    <location>
        <begin position="1"/>
        <end position="22"/>
    </location>
</feature>
<keyword evidence="8" id="KW-1185">Reference proteome</keyword>
<dbReference type="Pfam" id="PF00939">
    <property type="entry name" value="Na_sulph_symp"/>
    <property type="match status" value="1"/>
</dbReference>
<comment type="subcellular location">
    <subcellularLocation>
        <location evidence="1">Membrane</location>
        <topology evidence="1">Multi-pass membrane protein</topology>
    </subcellularLocation>
</comment>
<dbReference type="RefSeq" id="WP_096057048.1">
    <property type="nucleotide sequence ID" value="NZ_CP023344.1"/>
</dbReference>
<feature type="transmembrane region" description="Helical" evidence="6">
    <location>
        <begin position="29"/>
        <end position="50"/>
    </location>
</feature>
<reference evidence="7 8" key="1">
    <citation type="submission" date="2017-09" db="EMBL/GenBank/DDBJ databases">
        <title>Complete genome sequence of Verrucomicrobial strain HZ-65, isolated from freshwater.</title>
        <authorList>
            <person name="Choi A."/>
        </authorList>
    </citation>
    <scope>NUCLEOTIDE SEQUENCE [LARGE SCALE GENOMIC DNA]</scope>
    <source>
        <strain evidence="7 8">HZ-65</strain>
    </source>
</reference>
<dbReference type="NCBIfam" id="TIGR00785">
    <property type="entry name" value="dass"/>
    <property type="match status" value="1"/>
</dbReference>
<sequence>MDNVPREQPPHSFDEHVASSEGSGWPRRVGLFIAVLLLAAIVWTPAFPGLTEGGTCVALLTLLMGVLWITEAIPIPATALLPLVLLPLMGIAPIKSAAMPYADPIIFLFMGGFMLALAMERWNLHRRIALTIIGSVGTKPRSLVLGFLCAAAFLSMWTSNSATAMMLLPIGVSVYGLLKAGKPGGEIGAALMLAIAYGANIGGMGTLIGTPPNAVLKAYMEKAHGVEIGFGQWMLFGVPVVIVSLPLVYWILTRWSFLVENTEVSGVRERLAEERSRLGRMNWPEWAVTGAFVGAVTLWISRELWKAPAPKSPDAPWPLGALITDEVIAMGMALLLFFIPAGRSRGGFVLDWTCMKKMPWDVLILFGGGLSLAAAMEKTGLVAALATALEGLSGWPPIGIVFLVTAVMIVATALTSNTATATAFLPVIGALAIGVNQPPLLLCVPVAFAASADFALPVGTPPNAIAYGSGLITLPRMLRAGLRVDLLFALLLPLLMWTVGRWVFGL</sequence>
<evidence type="ECO:0000313" key="7">
    <source>
        <dbReference type="EMBL" id="ATC65418.1"/>
    </source>
</evidence>
<feature type="transmembrane region" description="Helical" evidence="6">
    <location>
        <begin position="57"/>
        <end position="81"/>
    </location>
</feature>
<accession>A0A290QJA9</accession>
<keyword evidence="4 6" id="KW-0472">Membrane</keyword>
<feature type="transmembrane region" description="Helical" evidence="6">
    <location>
        <begin position="423"/>
        <end position="448"/>
    </location>
</feature>
<evidence type="ECO:0000256" key="1">
    <source>
        <dbReference type="ARBA" id="ARBA00004141"/>
    </source>
</evidence>
<feature type="compositionally biased region" description="Basic and acidic residues" evidence="5">
    <location>
        <begin position="1"/>
        <end position="18"/>
    </location>
</feature>
<dbReference type="CDD" id="cd01115">
    <property type="entry name" value="SLC13_permease"/>
    <property type="match status" value="1"/>
</dbReference>
<protein>
    <submittedName>
        <fullName evidence="7">Anion transporter</fullName>
    </submittedName>
</protein>
<dbReference type="GO" id="GO:0005886">
    <property type="term" value="C:plasma membrane"/>
    <property type="evidence" value="ECO:0007669"/>
    <property type="project" value="TreeGrafter"/>
</dbReference>
<feature type="transmembrane region" description="Helical" evidence="6">
    <location>
        <begin position="101"/>
        <end position="119"/>
    </location>
</feature>
<evidence type="ECO:0000313" key="8">
    <source>
        <dbReference type="Proteomes" id="UP000217265"/>
    </source>
</evidence>
<feature type="transmembrane region" description="Helical" evidence="6">
    <location>
        <begin position="230"/>
        <end position="252"/>
    </location>
</feature>
<dbReference type="InterPro" id="IPR001898">
    <property type="entry name" value="SLC13A/DASS"/>
</dbReference>
<dbReference type="AlphaFoldDB" id="A0A290QJA9"/>